<keyword evidence="1" id="KW-0175">Coiled coil</keyword>
<organism evidence="3 4">
    <name type="scientific">Cephalotrichum gorgonifer</name>
    <dbReference type="NCBI Taxonomy" id="2041049"/>
    <lineage>
        <taxon>Eukaryota</taxon>
        <taxon>Fungi</taxon>
        <taxon>Dikarya</taxon>
        <taxon>Ascomycota</taxon>
        <taxon>Pezizomycotina</taxon>
        <taxon>Sordariomycetes</taxon>
        <taxon>Hypocreomycetidae</taxon>
        <taxon>Microascales</taxon>
        <taxon>Microascaceae</taxon>
        <taxon>Cephalotrichum</taxon>
    </lineage>
</organism>
<keyword evidence="4" id="KW-1185">Reference proteome</keyword>
<evidence type="ECO:0000313" key="3">
    <source>
        <dbReference type="EMBL" id="SPO05852.1"/>
    </source>
</evidence>
<feature type="compositionally biased region" description="Acidic residues" evidence="2">
    <location>
        <begin position="214"/>
        <end position="226"/>
    </location>
</feature>
<dbReference type="EMBL" id="ONZQ02000014">
    <property type="protein sequence ID" value="SPO05852.1"/>
    <property type="molecule type" value="Genomic_DNA"/>
</dbReference>
<reference evidence="3" key="1">
    <citation type="submission" date="2018-03" db="EMBL/GenBank/DDBJ databases">
        <authorList>
            <person name="Guldener U."/>
        </authorList>
    </citation>
    <scope>NUCLEOTIDE SEQUENCE</scope>
</reference>
<feature type="region of interest" description="Disordered" evidence="2">
    <location>
        <begin position="487"/>
        <end position="522"/>
    </location>
</feature>
<comment type="caution">
    <text evidence="3">The sequence shown here is derived from an EMBL/GenBank/DDBJ whole genome shotgun (WGS) entry which is preliminary data.</text>
</comment>
<dbReference type="AlphaFoldDB" id="A0AAE8SZ98"/>
<feature type="compositionally biased region" description="Basic and acidic residues" evidence="2">
    <location>
        <begin position="451"/>
        <end position="461"/>
    </location>
</feature>
<evidence type="ECO:0000313" key="4">
    <source>
        <dbReference type="Proteomes" id="UP001187682"/>
    </source>
</evidence>
<proteinExistence type="predicted"/>
<evidence type="ECO:0000256" key="2">
    <source>
        <dbReference type="SAM" id="MobiDB-lite"/>
    </source>
</evidence>
<dbReference type="Gene3D" id="1.20.58.80">
    <property type="entry name" value="Phosphotransferase system, lactose/cellobiose-type IIA subunit"/>
    <property type="match status" value="1"/>
</dbReference>
<dbReference type="Proteomes" id="UP001187682">
    <property type="component" value="Unassembled WGS sequence"/>
</dbReference>
<evidence type="ECO:0000256" key="1">
    <source>
        <dbReference type="SAM" id="Coils"/>
    </source>
</evidence>
<dbReference type="PANTHER" id="PTHR40130">
    <property type="entry name" value="EXPRESSED PROTEIN"/>
    <property type="match status" value="1"/>
</dbReference>
<feature type="compositionally biased region" description="Basic and acidic residues" evidence="2">
    <location>
        <begin position="489"/>
        <end position="502"/>
    </location>
</feature>
<feature type="compositionally biased region" description="Basic and acidic residues" evidence="2">
    <location>
        <begin position="203"/>
        <end position="213"/>
    </location>
</feature>
<accession>A0AAE8SZ98</accession>
<feature type="region of interest" description="Disordered" evidence="2">
    <location>
        <begin position="436"/>
        <end position="461"/>
    </location>
</feature>
<feature type="compositionally biased region" description="Polar residues" evidence="2">
    <location>
        <begin position="95"/>
        <end position="111"/>
    </location>
</feature>
<name>A0AAE8SZ98_9PEZI</name>
<feature type="region of interest" description="Disordered" evidence="2">
    <location>
        <begin position="156"/>
        <end position="228"/>
    </location>
</feature>
<feature type="compositionally biased region" description="Basic and acidic residues" evidence="2">
    <location>
        <begin position="173"/>
        <end position="182"/>
    </location>
</feature>
<gene>
    <name evidence="3" type="ORF">DNG_08539</name>
</gene>
<feature type="region of interest" description="Disordered" evidence="2">
    <location>
        <begin position="258"/>
        <end position="294"/>
    </location>
</feature>
<feature type="region of interest" description="Disordered" evidence="2">
    <location>
        <begin position="69"/>
        <end position="138"/>
    </location>
</feature>
<sequence>MEPSPVIKAHDHALAASKATKSADTTVAISEHTFAAGEFANAAQSTTSIEALRTLKLLEQHHRRLSELLQLPSRHPAQAADTDADNNVDGDEKQLTSAKDASTTSEVSTKSGKAAAKTPQVPSLLGQQRHSSRDVSSSIVSNLASARGIRLKYGGQPVAPSVSGNAASGDLDPLPRRRDGSKTKMQTMLEHPPKPVRAPQDPSQKKQEAHPIEAGEDGQDQPESAEDGYSRFYSSFGSLFNKLSAPLAFAGLPLIAEEPSATQEPQAPEPTSPKKSRQHRRQAQAPGGDPDLSKIYSKAALRLVSRDGHAASDSFYVVPTSGHTMSYANILTFAEKEKRRMEASLHTSSSAGDAIGDDEDDFVDARETPQALSPTARRRIGKARTERDLNNTIEELCLENKSLKDMLDKLSRRLHAFEASAQNSSLALAESMRLMRPGSPHASTSATAGGADERSRRERAEMEERLASAVRHIEVLEKDNLKMQKTLGKYRDKWDQLKESAKARRGGGQATGGESPALGGAG</sequence>
<dbReference type="PANTHER" id="PTHR40130:SF1">
    <property type="entry name" value="SPINDLE POLE BODY-ASSOCIATED PROTEIN CUT12 DOMAIN-CONTAINING PROTEIN"/>
    <property type="match status" value="1"/>
</dbReference>
<protein>
    <submittedName>
        <fullName evidence="3">Uncharacterized protein</fullName>
    </submittedName>
</protein>
<feature type="coiled-coil region" evidence="1">
    <location>
        <begin position="386"/>
        <end position="420"/>
    </location>
</feature>